<accession>A0AAW1KKF8</accession>
<sequence>MERNMESKRHEAKNHESKGNKLNKALIALYTSSNELSSEEWFIDSCALMHLTKREEWLKDKKEKELKITVADDRKLVSQPQGNIPISALINDKADEMQVKNAVYVPKVVTNLLSVSHMVVKYQIIAVKL</sequence>
<organism evidence="2 3">
    <name type="scientific">Popillia japonica</name>
    <name type="common">Japanese beetle</name>
    <dbReference type="NCBI Taxonomy" id="7064"/>
    <lineage>
        <taxon>Eukaryota</taxon>
        <taxon>Metazoa</taxon>
        <taxon>Ecdysozoa</taxon>
        <taxon>Arthropoda</taxon>
        <taxon>Hexapoda</taxon>
        <taxon>Insecta</taxon>
        <taxon>Pterygota</taxon>
        <taxon>Neoptera</taxon>
        <taxon>Endopterygota</taxon>
        <taxon>Coleoptera</taxon>
        <taxon>Polyphaga</taxon>
        <taxon>Scarabaeiformia</taxon>
        <taxon>Scarabaeidae</taxon>
        <taxon>Rutelinae</taxon>
        <taxon>Popillia</taxon>
    </lineage>
</organism>
<dbReference type="AlphaFoldDB" id="A0AAW1KKF8"/>
<gene>
    <name evidence="2" type="ORF">QE152_g22369</name>
</gene>
<dbReference type="EMBL" id="JASPKY010000215">
    <property type="protein sequence ID" value="KAK9719949.1"/>
    <property type="molecule type" value="Genomic_DNA"/>
</dbReference>
<reference evidence="2 3" key="1">
    <citation type="journal article" date="2024" name="BMC Genomics">
        <title>De novo assembly and annotation of Popillia japonica's genome with initial clues to its potential as an invasive pest.</title>
        <authorList>
            <person name="Cucini C."/>
            <person name="Boschi S."/>
            <person name="Funari R."/>
            <person name="Cardaioli E."/>
            <person name="Iannotti N."/>
            <person name="Marturano G."/>
            <person name="Paoli F."/>
            <person name="Bruttini M."/>
            <person name="Carapelli A."/>
            <person name="Frati F."/>
            <person name="Nardi F."/>
        </authorList>
    </citation>
    <scope>NUCLEOTIDE SEQUENCE [LARGE SCALE GENOMIC DNA]</scope>
    <source>
        <strain evidence="2">DMR45628</strain>
    </source>
</reference>
<dbReference type="Pfam" id="PF22936">
    <property type="entry name" value="Pol_BBD"/>
    <property type="match status" value="1"/>
</dbReference>
<dbReference type="InterPro" id="IPR054722">
    <property type="entry name" value="PolX-like_BBD"/>
</dbReference>
<protein>
    <recommendedName>
        <fullName evidence="1">Retrovirus-related Pol polyprotein from transposon TNT 1-94-like beta-barrel domain-containing protein</fullName>
    </recommendedName>
</protein>
<evidence type="ECO:0000313" key="3">
    <source>
        <dbReference type="Proteomes" id="UP001458880"/>
    </source>
</evidence>
<evidence type="ECO:0000259" key="1">
    <source>
        <dbReference type="Pfam" id="PF22936"/>
    </source>
</evidence>
<name>A0AAW1KKF8_POPJA</name>
<evidence type="ECO:0000313" key="2">
    <source>
        <dbReference type="EMBL" id="KAK9719949.1"/>
    </source>
</evidence>
<feature type="domain" description="Retrovirus-related Pol polyprotein from transposon TNT 1-94-like beta-barrel" evidence="1">
    <location>
        <begin position="41"/>
        <end position="119"/>
    </location>
</feature>
<proteinExistence type="predicted"/>
<dbReference type="Proteomes" id="UP001458880">
    <property type="component" value="Unassembled WGS sequence"/>
</dbReference>
<keyword evidence="3" id="KW-1185">Reference proteome</keyword>
<comment type="caution">
    <text evidence="2">The sequence shown here is derived from an EMBL/GenBank/DDBJ whole genome shotgun (WGS) entry which is preliminary data.</text>
</comment>